<evidence type="ECO:0000313" key="2">
    <source>
        <dbReference type="Proteomes" id="UP000481109"/>
    </source>
</evidence>
<accession>A0A6G4XAD2</accession>
<dbReference type="EMBL" id="JAAKZW010000003">
    <property type="protein sequence ID" value="NGO74499.1"/>
    <property type="molecule type" value="Genomic_DNA"/>
</dbReference>
<dbReference type="Proteomes" id="UP000481109">
    <property type="component" value="Unassembled WGS sequence"/>
</dbReference>
<reference evidence="1 2" key="1">
    <citation type="submission" date="2020-02" db="EMBL/GenBank/DDBJ databases">
        <title>Whole-genome analyses of novel actinobacteria.</title>
        <authorList>
            <person name="Sahin N."/>
            <person name="Tokatli A."/>
        </authorList>
    </citation>
    <scope>NUCLEOTIDE SEQUENCE [LARGE SCALE GENOMIC DNA]</scope>
    <source>
        <strain evidence="1 2">YC504</strain>
    </source>
</reference>
<proteinExistence type="predicted"/>
<keyword evidence="2" id="KW-1185">Reference proteome</keyword>
<evidence type="ECO:0000313" key="1">
    <source>
        <dbReference type="EMBL" id="NGO74499.1"/>
    </source>
</evidence>
<protein>
    <submittedName>
        <fullName evidence="1">Uncharacterized protein</fullName>
    </submittedName>
</protein>
<comment type="caution">
    <text evidence="1">The sequence shown here is derived from an EMBL/GenBank/DDBJ whole genome shotgun (WGS) entry which is preliminary data.</text>
</comment>
<sequence>MTGGGQQKATSGGGVALDPVIPRFCAQTGATLPLAWEFAWSPPYDEAVLHLTPPPDPRVFDRAVWPRLLAPDTRLGLRSTARLRHTPVPFLTDGGPVAVLFSTDPAVFVEVPGHVGDTLARGCTVAEIRRVWRQDPARVDHHLVGMVRYGLLHGGPSPEDLEQAQDAGSLVQEAWVEAVEQKDGGHVLAHTPTGNFVRTGAAAFQVWQAAGHEEGLVRDRLPTQLRRLADQLVSAGALRAVGRPEAAA</sequence>
<gene>
    <name evidence="1" type="ORF">G6045_02195</name>
</gene>
<dbReference type="RefSeq" id="WP_165330014.1">
    <property type="nucleotide sequence ID" value="NZ_JAAKZW010000003.1"/>
</dbReference>
<name>A0A6G4XAD2_9ACTN</name>
<dbReference type="AlphaFoldDB" id="A0A6G4XAD2"/>
<organism evidence="1 2">
    <name type="scientific">Streptomyces mesophilus</name>
    <dbReference type="NCBI Taxonomy" id="1775132"/>
    <lineage>
        <taxon>Bacteria</taxon>
        <taxon>Bacillati</taxon>
        <taxon>Actinomycetota</taxon>
        <taxon>Actinomycetes</taxon>
        <taxon>Kitasatosporales</taxon>
        <taxon>Streptomycetaceae</taxon>
        <taxon>Streptomyces</taxon>
    </lineage>
</organism>